<evidence type="ECO:0000313" key="10">
    <source>
        <dbReference type="Proteomes" id="UP000198281"/>
    </source>
</evidence>
<dbReference type="Pfam" id="PF02321">
    <property type="entry name" value="OEP"/>
    <property type="match status" value="1"/>
</dbReference>
<dbReference type="GO" id="GO:0015562">
    <property type="term" value="F:efflux transmembrane transporter activity"/>
    <property type="evidence" value="ECO:0007669"/>
    <property type="project" value="InterPro"/>
</dbReference>
<keyword evidence="5" id="KW-0812">Transmembrane</keyword>
<dbReference type="SUPFAM" id="SSF56954">
    <property type="entry name" value="Outer membrane efflux proteins (OEP)"/>
    <property type="match status" value="1"/>
</dbReference>
<evidence type="ECO:0000256" key="3">
    <source>
        <dbReference type="ARBA" id="ARBA00022448"/>
    </source>
</evidence>
<keyword evidence="3" id="KW-0813">Transport</keyword>
<keyword evidence="6" id="KW-0472">Membrane</keyword>
<reference evidence="10" key="1">
    <citation type="submission" date="2017-06" db="EMBL/GenBank/DDBJ databases">
        <authorList>
            <person name="Varghese N."/>
            <person name="Submissions S."/>
        </authorList>
    </citation>
    <scope>NUCLEOTIDE SEQUENCE [LARGE SCALE GENOMIC DNA]</scope>
    <source>
        <strain evidence="10">LNB2</strain>
    </source>
</reference>
<dbReference type="InterPro" id="IPR051906">
    <property type="entry name" value="TolC-like"/>
</dbReference>
<keyword evidence="10" id="KW-1185">Reference proteome</keyword>
<evidence type="ECO:0000256" key="1">
    <source>
        <dbReference type="ARBA" id="ARBA00004442"/>
    </source>
</evidence>
<dbReference type="GO" id="GO:0015288">
    <property type="term" value="F:porin activity"/>
    <property type="evidence" value="ECO:0007669"/>
    <property type="project" value="TreeGrafter"/>
</dbReference>
<dbReference type="PANTHER" id="PTHR30026:SF20">
    <property type="entry name" value="OUTER MEMBRANE PROTEIN TOLC"/>
    <property type="match status" value="1"/>
</dbReference>
<evidence type="ECO:0000256" key="7">
    <source>
        <dbReference type="ARBA" id="ARBA00023237"/>
    </source>
</evidence>
<dbReference type="AlphaFoldDB" id="A0A239HYX6"/>
<accession>A0A239HYX6</accession>
<evidence type="ECO:0000313" key="9">
    <source>
        <dbReference type="EMBL" id="SNS86308.1"/>
    </source>
</evidence>
<evidence type="ECO:0000256" key="4">
    <source>
        <dbReference type="ARBA" id="ARBA00022452"/>
    </source>
</evidence>
<organism evidence="9 10">
    <name type="scientific">Edaphosphingomonas laterariae</name>
    <dbReference type="NCBI Taxonomy" id="861865"/>
    <lineage>
        <taxon>Bacteria</taxon>
        <taxon>Pseudomonadati</taxon>
        <taxon>Pseudomonadota</taxon>
        <taxon>Alphaproteobacteria</taxon>
        <taxon>Sphingomonadales</taxon>
        <taxon>Rhizorhabdaceae</taxon>
        <taxon>Edaphosphingomonas</taxon>
    </lineage>
</organism>
<dbReference type="Proteomes" id="UP000198281">
    <property type="component" value="Unassembled WGS sequence"/>
</dbReference>
<evidence type="ECO:0000256" key="6">
    <source>
        <dbReference type="ARBA" id="ARBA00023136"/>
    </source>
</evidence>
<feature type="coiled-coil region" evidence="8">
    <location>
        <begin position="249"/>
        <end position="307"/>
    </location>
</feature>
<keyword evidence="7" id="KW-0998">Cell outer membrane</keyword>
<proteinExistence type="inferred from homology"/>
<gene>
    <name evidence="9" type="ORF">SAMN06295912_1206</name>
</gene>
<keyword evidence="4" id="KW-1134">Transmembrane beta strand</keyword>
<evidence type="ECO:0000256" key="5">
    <source>
        <dbReference type="ARBA" id="ARBA00022692"/>
    </source>
</evidence>
<dbReference type="GO" id="GO:1990281">
    <property type="term" value="C:efflux pump complex"/>
    <property type="evidence" value="ECO:0007669"/>
    <property type="project" value="TreeGrafter"/>
</dbReference>
<comment type="subcellular location">
    <subcellularLocation>
        <location evidence="1">Cell outer membrane</location>
    </subcellularLocation>
</comment>
<evidence type="ECO:0000256" key="2">
    <source>
        <dbReference type="ARBA" id="ARBA00007613"/>
    </source>
</evidence>
<sequence length="541" mass="59426">MRIRHLIARHLGHRRRIDETRLVRRRTQLAGRRASRQYQHRRNGAVPDPFHVLTALFVLFSSATIPATSHAKAQDAYPPIVPIATERSTSQPAGAPVPLSLTDAVALALRENRDIRSAYLSRIVQKFDLVVARSDFWPKVGISANVSARRADGTTYADSSVTPRVALRTTTGATVDFTWQRRDRLEPGPHLADETATFLISQPLLRGAGFDVNLAPLRIARLQEQINQLNLKTTVSNIVSAIIVAYRTLVQSQEQVRLAELSLERARDLLTTNRALIAAGRMPAADIVQTESQVANQEVAMLQARQQKISAQLALIQLLALDSRTNILAADAIQASHVDIDMDRLIQLGLSSRMDVLAQSKALEISRQAVSLARNNRLWDLRVTGSITQERGLDTPAGAIDSRTDKAIGIQLGIPISGDLSGRQGEIQATIGLRNAEIAYEGLVQSAELQIRDGVQSVEASWLQLEAARRARALAARALELQQEKLKVGRASNFEVLSFQADLRAADTQELAASIAYLNALTALDQQVGNTLKTWRISLND</sequence>
<keyword evidence="8" id="KW-0175">Coiled coil</keyword>
<dbReference type="InterPro" id="IPR003423">
    <property type="entry name" value="OMP_efflux"/>
</dbReference>
<name>A0A239HYX6_9SPHN</name>
<dbReference type="PANTHER" id="PTHR30026">
    <property type="entry name" value="OUTER MEMBRANE PROTEIN TOLC"/>
    <property type="match status" value="1"/>
</dbReference>
<dbReference type="EMBL" id="FZOS01000020">
    <property type="protein sequence ID" value="SNS86308.1"/>
    <property type="molecule type" value="Genomic_DNA"/>
</dbReference>
<evidence type="ECO:0000256" key="8">
    <source>
        <dbReference type="SAM" id="Coils"/>
    </source>
</evidence>
<dbReference type="Gene3D" id="1.20.1600.10">
    <property type="entry name" value="Outer membrane efflux proteins (OEP)"/>
    <property type="match status" value="1"/>
</dbReference>
<protein>
    <submittedName>
        <fullName evidence="9">Outer membrane protein TolC</fullName>
    </submittedName>
</protein>
<comment type="similarity">
    <text evidence="2">Belongs to the outer membrane factor (OMF) (TC 1.B.17) family.</text>
</comment>
<dbReference type="GO" id="GO:0009279">
    <property type="term" value="C:cell outer membrane"/>
    <property type="evidence" value="ECO:0007669"/>
    <property type="project" value="UniProtKB-SubCell"/>
</dbReference>